<organism evidence="2 3">
    <name type="scientific">Eumeta variegata</name>
    <name type="common">Bagworm moth</name>
    <name type="synonym">Eumeta japonica</name>
    <dbReference type="NCBI Taxonomy" id="151549"/>
    <lineage>
        <taxon>Eukaryota</taxon>
        <taxon>Metazoa</taxon>
        <taxon>Ecdysozoa</taxon>
        <taxon>Arthropoda</taxon>
        <taxon>Hexapoda</taxon>
        <taxon>Insecta</taxon>
        <taxon>Pterygota</taxon>
        <taxon>Neoptera</taxon>
        <taxon>Endopterygota</taxon>
        <taxon>Lepidoptera</taxon>
        <taxon>Glossata</taxon>
        <taxon>Ditrysia</taxon>
        <taxon>Tineoidea</taxon>
        <taxon>Psychidae</taxon>
        <taxon>Oiketicinae</taxon>
        <taxon>Eumeta</taxon>
    </lineage>
</organism>
<keyword evidence="1" id="KW-0472">Membrane</keyword>
<dbReference type="AlphaFoldDB" id="A0A4C1ZQT8"/>
<keyword evidence="1" id="KW-0812">Transmembrane</keyword>
<evidence type="ECO:0000256" key="1">
    <source>
        <dbReference type="SAM" id="Phobius"/>
    </source>
</evidence>
<gene>
    <name evidence="2" type="ORF">EVAR_65292_1</name>
</gene>
<sequence length="75" mass="8633">MGFTRAKAATPRRFLAQRRNAIKILQLELDLEPSVLVRCRWKLIVAVIISLVITYGADVLAQSLKRRARDLIRFL</sequence>
<name>A0A4C1ZQT8_EUMVA</name>
<evidence type="ECO:0000313" key="2">
    <source>
        <dbReference type="EMBL" id="GBP89309.1"/>
    </source>
</evidence>
<accession>A0A4C1ZQT8</accession>
<protein>
    <submittedName>
        <fullName evidence="2">Uncharacterized protein</fullName>
    </submittedName>
</protein>
<dbReference type="Proteomes" id="UP000299102">
    <property type="component" value="Unassembled WGS sequence"/>
</dbReference>
<evidence type="ECO:0000313" key="3">
    <source>
        <dbReference type="Proteomes" id="UP000299102"/>
    </source>
</evidence>
<keyword evidence="3" id="KW-1185">Reference proteome</keyword>
<feature type="transmembrane region" description="Helical" evidence="1">
    <location>
        <begin position="41"/>
        <end position="61"/>
    </location>
</feature>
<proteinExistence type="predicted"/>
<reference evidence="2 3" key="1">
    <citation type="journal article" date="2019" name="Commun. Biol.">
        <title>The bagworm genome reveals a unique fibroin gene that provides high tensile strength.</title>
        <authorList>
            <person name="Kono N."/>
            <person name="Nakamura H."/>
            <person name="Ohtoshi R."/>
            <person name="Tomita M."/>
            <person name="Numata K."/>
            <person name="Arakawa K."/>
        </authorList>
    </citation>
    <scope>NUCLEOTIDE SEQUENCE [LARGE SCALE GENOMIC DNA]</scope>
</reference>
<dbReference type="EMBL" id="BGZK01001990">
    <property type="protein sequence ID" value="GBP89309.1"/>
    <property type="molecule type" value="Genomic_DNA"/>
</dbReference>
<comment type="caution">
    <text evidence="2">The sequence shown here is derived from an EMBL/GenBank/DDBJ whole genome shotgun (WGS) entry which is preliminary data.</text>
</comment>
<keyword evidence="1" id="KW-1133">Transmembrane helix</keyword>